<keyword evidence="2" id="KW-1185">Reference proteome</keyword>
<accession>A0ABX8BB08</accession>
<evidence type="ECO:0000313" key="1">
    <source>
        <dbReference type="EMBL" id="QUW04121.1"/>
    </source>
</evidence>
<dbReference type="EMBL" id="CP072649">
    <property type="protein sequence ID" value="QUW04121.1"/>
    <property type="molecule type" value="Genomic_DNA"/>
</dbReference>
<organism evidence="1 2">
    <name type="scientific">Chloracidobacterium validum</name>
    <dbReference type="NCBI Taxonomy" id="2821543"/>
    <lineage>
        <taxon>Bacteria</taxon>
        <taxon>Pseudomonadati</taxon>
        <taxon>Acidobacteriota</taxon>
        <taxon>Terriglobia</taxon>
        <taxon>Terriglobales</taxon>
        <taxon>Acidobacteriaceae</taxon>
        <taxon>Chloracidobacterium</taxon>
    </lineage>
</organism>
<proteinExistence type="predicted"/>
<dbReference type="Proteomes" id="UP000676506">
    <property type="component" value="Chromosome 2"/>
</dbReference>
<reference evidence="1 2" key="1">
    <citation type="submission" date="2021-03" db="EMBL/GenBank/DDBJ databases">
        <title>Genomic and phenotypic characterization of Chloracidobacterium isolates provides evidence for multiple species.</title>
        <authorList>
            <person name="Saini M.K."/>
            <person name="Costas A.M.G."/>
            <person name="Tank M."/>
            <person name="Bryant D.A."/>
        </authorList>
    </citation>
    <scope>NUCLEOTIDE SEQUENCE [LARGE SCALE GENOMIC DNA]</scope>
    <source>
        <strain evidence="1 2">BV2-C</strain>
    </source>
</reference>
<name>A0ABX8BB08_9BACT</name>
<sequence length="93" mass="10407">MPESRQFYLDLPSRFEGVLAAARPKLAEVIRSWLHKELPEDIFTVVKLAGFAVEGPKARPVEWDISFETTGEQWVGIVIPVQGDTPQEAVVDT</sequence>
<gene>
    <name evidence="1" type="ORF">J8C06_13825</name>
</gene>
<evidence type="ECO:0000313" key="2">
    <source>
        <dbReference type="Proteomes" id="UP000676506"/>
    </source>
</evidence>
<dbReference type="RefSeq" id="WP_211430010.1">
    <property type="nucleotide sequence ID" value="NZ_CP072649.1"/>
</dbReference>
<protein>
    <submittedName>
        <fullName evidence="1">Uncharacterized protein</fullName>
    </submittedName>
</protein>